<organism evidence="3 4">
    <name type="scientific">Phyllobacterium bourgognense</name>
    <dbReference type="NCBI Taxonomy" id="314236"/>
    <lineage>
        <taxon>Bacteria</taxon>
        <taxon>Pseudomonadati</taxon>
        <taxon>Pseudomonadota</taxon>
        <taxon>Alphaproteobacteria</taxon>
        <taxon>Hyphomicrobiales</taxon>
        <taxon>Phyllobacteriaceae</taxon>
        <taxon>Phyllobacterium</taxon>
    </lineage>
</organism>
<dbReference type="PANTHER" id="PTHR13420">
    <property type="entry name" value="UPF0235 PROTEIN C15ORF40"/>
    <property type="match status" value="1"/>
</dbReference>
<dbReference type="PANTHER" id="PTHR13420:SF7">
    <property type="entry name" value="UPF0235 PROTEIN C15ORF40"/>
    <property type="match status" value="1"/>
</dbReference>
<dbReference type="AlphaFoldDB" id="A0A368YXJ4"/>
<evidence type="ECO:0000256" key="1">
    <source>
        <dbReference type="ARBA" id="ARBA00010364"/>
    </source>
</evidence>
<dbReference type="NCBIfam" id="NF002348">
    <property type="entry name" value="PRK01310.1"/>
    <property type="match status" value="1"/>
</dbReference>
<comment type="caution">
    <text evidence="3">The sequence shown here is derived from an EMBL/GenBank/DDBJ whole genome shotgun (WGS) entry which is preliminary data.</text>
</comment>
<dbReference type="HAMAP" id="MF_00634">
    <property type="entry name" value="UPF0235"/>
    <property type="match status" value="1"/>
</dbReference>
<evidence type="ECO:0000313" key="3">
    <source>
        <dbReference type="EMBL" id="RCW84288.1"/>
    </source>
</evidence>
<gene>
    <name evidence="3" type="ORF">C7476_10440</name>
</gene>
<dbReference type="Proteomes" id="UP000253324">
    <property type="component" value="Unassembled WGS sequence"/>
</dbReference>
<evidence type="ECO:0000313" key="4">
    <source>
        <dbReference type="Proteomes" id="UP000253324"/>
    </source>
</evidence>
<accession>A0A368YXJ4</accession>
<dbReference type="GO" id="GO:0005737">
    <property type="term" value="C:cytoplasm"/>
    <property type="evidence" value="ECO:0007669"/>
    <property type="project" value="TreeGrafter"/>
</dbReference>
<dbReference type="SUPFAM" id="SSF69786">
    <property type="entry name" value="YggU-like"/>
    <property type="match status" value="1"/>
</dbReference>
<dbReference type="InterPro" id="IPR036591">
    <property type="entry name" value="YggU-like_sf"/>
</dbReference>
<dbReference type="EMBL" id="QPJM01000004">
    <property type="protein sequence ID" value="RCW84288.1"/>
    <property type="molecule type" value="Genomic_DNA"/>
</dbReference>
<dbReference type="InterPro" id="IPR003746">
    <property type="entry name" value="DUF167"/>
</dbReference>
<reference evidence="3 4" key="1">
    <citation type="submission" date="2018-07" db="EMBL/GenBank/DDBJ databases">
        <title>Genomic Encyclopedia of Type Strains, Phase III (KMG-III): the genomes of soil and plant-associated and newly described type strains.</title>
        <authorList>
            <person name="Whitman W."/>
        </authorList>
    </citation>
    <scope>NUCLEOTIDE SEQUENCE [LARGE SCALE GENOMIC DNA]</scope>
    <source>
        <strain evidence="3 4">31-25a</strain>
    </source>
</reference>
<dbReference type="Pfam" id="PF02594">
    <property type="entry name" value="DUF167"/>
    <property type="match status" value="1"/>
</dbReference>
<dbReference type="NCBIfam" id="TIGR00251">
    <property type="entry name" value="DUF167 family protein"/>
    <property type="match status" value="1"/>
</dbReference>
<sequence length="109" mass="11955">MIKKPQHFRKERDGITLFVRLTPKSAKDAVEGVEETDDGRSHLKARVRAVPEDGKANAALVKLLAKQLDLSARDVTVAAGATSRLKRVRISGDPDELALKLAVLEPPEY</sequence>
<keyword evidence="4" id="KW-1185">Reference proteome</keyword>
<dbReference type="SMART" id="SM01152">
    <property type="entry name" value="DUF167"/>
    <property type="match status" value="1"/>
</dbReference>
<dbReference type="RefSeq" id="WP_245426246.1">
    <property type="nucleotide sequence ID" value="NZ_QPJM01000004.1"/>
</dbReference>
<comment type="similarity">
    <text evidence="1 2">Belongs to the UPF0235 family.</text>
</comment>
<evidence type="ECO:0000256" key="2">
    <source>
        <dbReference type="HAMAP-Rule" id="MF_00634"/>
    </source>
</evidence>
<proteinExistence type="inferred from homology"/>
<dbReference type="Gene3D" id="3.30.1200.10">
    <property type="entry name" value="YggU-like"/>
    <property type="match status" value="1"/>
</dbReference>
<name>A0A368YXJ4_9HYPH</name>
<protein>
    <recommendedName>
        <fullName evidence="2">UPF0235 protein C7476_10440</fullName>
    </recommendedName>
</protein>